<comment type="caution">
    <text evidence="1">The sequence shown here is derived from an EMBL/GenBank/DDBJ whole genome shotgun (WGS) entry which is preliminary data.</text>
</comment>
<dbReference type="EMBL" id="ASPP01026028">
    <property type="protein sequence ID" value="ETO07571.1"/>
    <property type="molecule type" value="Genomic_DNA"/>
</dbReference>
<evidence type="ECO:0000313" key="1">
    <source>
        <dbReference type="EMBL" id="ETO07571.1"/>
    </source>
</evidence>
<dbReference type="Proteomes" id="UP000023152">
    <property type="component" value="Unassembled WGS sequence"/>
</dbReference>
<gene>
    <name evidence="1" type="ORF">RFI_29821</name>
</gene>
<name>X6M1T6_RETFI</name>
<feature type="non-terminal residue" evidence="1">
    <location>
        <position position="1"/>
    </location>
</feature>
<organism evidence="1 2">
    <name type="scientific">Reticulomyxa filosa</name>
    <dbReference type="NCBI Taxonomy" id="46433"/>
    <lineage>
        <taxon>Eukaryota</taxon>
        <taxon>Sar</taxon>
        <taxon>Rhizaria</taxon>
        <taxon>Retaria</taxon>
        <taxon>Foraminifera</taxon>
        <taxon>Monothalamids</taxon>
        <taxon>Reticulomyxidae</taxon>
        <taxon>Reticulomyxa</taxon>
    </lineage>
</organism>
<accession>X6M1T6</accession>
<sequence>VVIKKKNQNKYFIDMIIPFSHKQLRVTMYLQLQPYKTTTPQLQKVKVKEHQCEKIVECLDQSETRNYEHRRKNKGKELKVQLRKMMETIQATMRHLFQPKFHNNQTTSSQVPVMLLKRSKSEKGNKTNLITIESPRSSLLKKKKERTDIAQTRHLVFANKTNITRAIDTNSTNNIERAPQITKLCAAVLQILCINNYCITQLLGESYAVKKSNHNPNGSEVQMLLDEIWHLLDDLFPHMDNDNMYALLKDYGL</sequence>
<feature type="non-terminal residue" evidence="1">
    <location>
        <position position="253"/>
    </location>
</feature>
<evidence type="ECO:0000313" key="2">
    <source>
        <dbReference type="Proteomes" id="UP000023152"/>
    </source>
</evidence>
<keyword evidence="2" id="KW-1185">Reference proteome</keyword>
<protein>
    <submittedName>
        <fullName evidence="1">Uncharacterized protein</fullName>
    </submittedName>
</protein>
<reference evidence="1 2" key="1">
    <citation type="journal article" date="2013" name="Curr. Biol.">
        <title>The Genome of the Foraminiferan Reticulomyxa filosa.</title>
        <authorList>
            <person name="Glockner G."/>
            <person name="Hulsmann N."/>
            <person name="Schleicher M."/>
            <person name="Noegel A.A."/>
            <person name="Eichinger L."/>
            <person name="Gallinger C."/>
            <person name="Pawlowski J."/>
            <person name="Sierra R."/>
            <person name="Euteneuer U."/>
            <person name="Pillet L."/>
            <person name="Moustafa A."/>
            <person name="Platzer M."/>
            <person name="Groth M."/>
            <person name="Szafranski K."/>
            <person name="Schliwa M."/>
        </authorList>
    </citation>
    <scope>NUCLEOTIDE SEQUENCE [LARGE SCALE GENOMIC DNA]</scope>
</reference>
<dbReference type="AlphaFoldDB" id="X6M1T6"/>
<proteinExistence type="predicted"/>